<keyword evidence="1" id="KW-0812">Transmembrane</keyword>
<dbReference type="Proteomes" id="UP001142592">
    <property type="component" value="Unassembled WGS sequence"/>
</dbReference>
<feature type="transmembrane region" description="Helical" evidence="1">
    <location>
        <begin position="121"/>
        <end position="139"/>
    </location>
</feature>
<evidence type="ECO:0000256" key="1">
    <source>
        <dbReference type="SAM" id="Phobius"/>
    </source>
</evidence>
<protein>
    <submittedName>
        <fullName evidence="2">Uncharacterized protein</fullName>
    </submittedName>
</protein>
<organism evidence="2 3">
    <name type="scientific">Pedobacter agri</name>
    <dbReference type="NCBI Taxonomy" id="454586"/>
    <lineage>
        <taxon>Bacteria</taxon>
        <taxon>Pseudomonadati</taxon>
        <taxon>Bacteroidota</taxon>
        <taxon>Sphingobacteriia</taxon>
        <taxon>Sphingobacteriales</taxon>
        <taxon>Sphingobacteriaceae</taxon>
        <taxon>Pedobacter</taxon>
    </lineage>
</organism>
<proteinExistence type="predicted"/>
<gene>
    <name evidence="2" type="ORF">OQZ29_21140</name>
</gene>
<evidence type="ECO:0000313" key="2">
    <source>
        <dbReference type="EMBL" id="MCX3267281.1"/>
    </source>
</evidence>
<sequence>MICLKQFVLAFTIIVSTSNLIFAKARIPIGERGVLNTVHDLPDTDEFKLDNGNYLDLATLHKEFNIAYILPLYITQEPKLVGYDEKTERYFDLPESELKQLLLTQKLNQKDLIGLPFYTRYGAKLIVILFVAFLIWGNLPYQKPKVTPTTV</sequence>
<keyword evidence="1" id="KW-0472">Membrane</keyword>
<accession>A0A9X3IAV1</accession>
<comment type="caution">
    <text evidence="2">The sequence shown here is derived from an EMBL/GenBank/DDBJ whole genome shotgun (WGS) entry which is preliminary data.</text>
</comment>
<dbReference type="EMBL" id="JAPJUH010000007">
    <property type="protein sequence ID" value="MCX3267281.1"/>
    <property type="molecule type" value="Genomic_DNA"/>
</dbReference>
<dbReference type="AlphaFoldDB" id="A0A9X3IAV1"/>
<keyword evidence="1" id="KW-1133">Transmembrane helix</keyword>
<evidence type="ECO:0000313" key="3">
    <source>
        <dbReference type="Proteomes" id="UP001142592"/>
    </source>
</evidence>
<reference evidence="2" key="1">
    <citation type="submission" date="2022-11" db="EMBL/GenBank/DDBJ databases">
        <authorList>
            <person name="Graham C."/>
            <person name="Newman J.D."/>
        </authorList>
    </citation>
    <scope>NUCLEOTIDE SEQUENCE</scope>
    <source>
        <strain evidence="2">DSM 19486</strain>
    </source>
</reference>
<dbReference type="RefSeq" id="WP_010600402.1">
    <property type="nucleotide sequence ID" value="NZ_JAPJUH010000007.1"/>
</dbReference>
<name>A0A9X3IAV1_9SPHI</name>
<keyword evidence="3" id="KW-1185">Reference proteome</keyword>